<accession>A0A9P7RYU3</accession>
<organism evidence="1 2">
    <name type="scientific">Marasmius oreades</name>
    <name type="common">fairy-ring Marasmius</name>
    <dbReference type="NCBI Taxonomy" id="181124"/>
    <lineage>
        <taxon>Eukaryota</taxon>
        <taxon>Fungi</taxon>
        <taxon>Dikarya</taxon>
        <taxon>Basidiomycota</taxon>
        <taxon>Agaricomycotina</taxon>
        <taxon>Agaricomycetes</taxon>
        <taxon>Agaricomycetidae</taxon>
        <taxon>Agaricales</taxon>
        <taxon>Marasmiineae</taxon>
        <taxon>Marasmiaceae</taxon>
        <taxon>Marasmius</taxon>
    </lineage>
</organism>
<dbReference type="AlphaFoldDB" id="A0A9P7RYU3"/>
<keyword evidence="2" id="KW-1185">Reference proteome</keyword>
<protein>
    <submittedName>
        <fullName evidence="1">Uncharacterized protein</fullName>
    </submittedName>
</protein>
<name>A0A9P7RYU3_9AGAR</name>
<dbReference type="EMBL" id="CM032185">
    <property type="protein sequence ID" value="KAG7091973.1"/>
    <property type="molecule type" value="Genomic_DNA"/>
</dbReference>
<reference evidence="1" key="1">
    <citation type="journal article" date="2021" name="Genome Biol. Evol.">
        <title>The assembled and annotated genome of the fairy-ring fungus Marasmius oreades.</title>
        <authorList>
            <person name="Hiltunen M."/>
            <person name="Ament-Velasquez S.L."/>
            <person name="Johannesson H."/>
        </authorList>
    </citation>
    <scope>NUCLEOTIDE SEQUENCE</scope>
    <source>
        <strain evidence="1">03SP1</strain>
    </source>
</reference>
<evidence type="ECO:0000313" key="2">
    <source>
        <dbReference type="Proteomes" id="UP001049176"/>
    </source>
</evidence>
<dbReference type="GO" id="GO:0042720">
    <property type="term" value="C:mitochondrial inner membrane peptidase complex"/>
    <property type="evidence" value="ECO:0007669"/>
    <property type="project" value="InterPro"/>
</dbReference>
<dbReference type="KEGG" id="more:E1B28_008362"/>
<sequence>MAERSEPETKCYVSEIMQYSCDLAMSQGGKPLIRCFPISRLFRICQGIPAVEITRVADVDDKGMVRIPQDVSAALPTGKPWREVTRYVDPSVLDSKLESNSRA</sequence>
<dbReference type="Pfam" id="PF11093">
    <property type="entry name" value="Mitochondr_Som1"/>
    <property type="match status" value="1"/>
</dbReference>
<dbReference type="Proteomes" id="UP001049176">
    <property type="component" value="Chromosome 5"/>
</dbReference>
<dbReference type="InterPro" id="IPR024645">
    <property type="entry name" value="Mitochondr_Som1"/>
</dbReference>
<dbReference type="GeneID" id="66077438"/>
<dbReference type="RefSeq" id="XP_043008443.1">
    <property type="nucleotide sequence ID" value="XM_043153159.1"/>
</dbReference>
<comment type="caution">
    <text evidence="1">The sequence shown here is derived from an EMBL/GenBank/DDBJ whole genome shotgun (WGS) entry which is preliminary data.</text>
</comment>
<evidence type="ECO:0000313" key="1">
    <source>
        <dbReference type="EMBL" id="KAG7091973.1"/>
    </source>
</evidence>
<dbReference type="OrthoDB" id="3983163at2759"/>
<gene>
    <name evidence="1" type="ORF">E1B28_008362</name>
</gene>
<proteinExistence type="predicted"/>